<comment type="caution">
    <text evidence="7">The sequence shown here is derived from an EMBL/GenBank/DDBJ whole genome shotgun (WGS) entry which is preliminary data.</text>
</comment>
<dbReference type="PANTHER" id="PTHR24264">
    <property type="entry name" value="TRYPSIN-RELATED"/>
    <property type="match status" value="1"/>
</dbReference>
<feature type="domain" description="Peptidase S1" evidence="6">
    <location>
        <begin position="95"/>
        <end position="191"/>
    </location>
</feature>
<keyword evidence="8" id="KW-1185">Reference proteome</keyword>
<evidence type="ECO:0000259" key="6">
    <source>
        <dbReference type="PROSITE" id="PS50240"/>
    </source>
</evidence>
<dbReference type="GO" id="GO:0005615">
    <property type="term" value="C:extracellular space"/>
    <property type="evidence" value="ECO:0007669"/>
    <property type="project" value="TreeGrafter"/>
</dbReference>
<dbReference type="OrthoDB" id="6339452at2759"/>
<protein>
    <submittedName>
        <fullName evidence="7">Trypsin domain containing protein</fullName>
    </submittedName>
</protein>
<evidence type="ECO:0000313" key="7">
    <source>
        <dbReference type="EMBL" id="RZC18442.1"/>
    </source>
</evidence>
<dbReference type="PROSITE" id="PS50240">
    <property type="entry name" value="TRYPSIN_DOM"/>
    <property type="match status" value="2"/>
</dbReference>
<dbReference type="InterPro" id="IPR001254">
    <property type="entry name" value="Trypsin_dom"/>
</dbReference>
<dbReference type="Gene3D" id="2.40.10.10">
    <property type="entry name" value="Trypsin-like serine proteases"/>
    <property type="match status" value="3"/>
</dbReference>
<dbReference type="InterPro" id="IPR009003">
    <property type="entry name" value="Peptidase_S1_PA"/>
</dbReference>
<keyword evidence="4" id="KW-0378">Hydrolase</keyword>
<keyword evidence="2" id="KW-0964">Secreted</keyword>
<dbReference type="AlphaFoldDB" id="A0A482VGS3"/>
<evidence type="ECO:0000256" key="4">
    <source>
        <dbReference type="ARBA" id="ARBA00022801"/>
    </source>
</evidence>
<evidence type="ECO:0000256" key="3">
    <source>
        <dbReference type="ARBA" id="ARBA00022670"/>
    </source>
</evidence>
<evidence type="ECO:0000256" key="2">
    <source>
        <dbReference type="ARBA" id="ARBA00022525"/>
    </source>
</evidence>
<evidence type="ECO:0000256" key="1">
    <source>
        <dbReference type="ARBA" id="ARBA00004613"/>
    </source>
</evidence>
<dbReference type="EMBL" id="QDEB01103932">
    <property type="protein sequence ID" value="RZC18442.1"/>
    <property type="molecule type" value="Genomic_DNA"/>
</dbReference>
<dbReference type="Pfam" id="PF00089">
    <property type="entry name" value="Trypsin"/>
    <property type="match status" value="3"/>
</dbReference>
<dbReference type="InterPro" id="IPR033116">
    <property type="entry name" value="TRYPSIN_SER"/>
</dbReference>
<feature type="domain" description="Peptidase S1" evidence="6">
    <location>
        <begin position="1"/>
        <end position="60"/>
    </location>
</feature>
<organism evidence="7 8">
    <name type="scientific">Asbolus verrucosus</name>
    <name type="common">Desert ironclad beetle</name>
    <dbReference type="NCBI Taxonomy" id="1661398"/>
    <lineage>
        <taxon>Eukaryota</taxon>
        <taxon>Metazoa</taxon>
        <taxon>Ecdysozoa</taxon>
        <taxon>Arthropoda</taxon>
        <taxon>Hexapoda</taxon>
        <taxon>Insecta</taxon>
        <taxon>Pterygota</taxon>
        <taxon>Neoptera</taxon>
        <taxon>Endopterygota</taxon>
        <taxon>Coleoptera</taxon>
        <taxon>Polyphaga</taxon>
        <taxon>Cucujiformia</taxon>
        <taxon>Tenebrionidae</taxon>
        <taxon>Pimeliinae</taxon>
        <taxon>Asbolus</taxon>
    </lineage>
</organism>
<keyword evidence="5" id="KW-0720">Serine protease</keyword>
<dbReference type="Proteomes" id="UP000292052">
    <property type="component" value="Unassembled WGS sequence"/>
</dbReference>
<keyword evidence="3" id="KW-0645">Protease</keyword>
<evidence type="ECO:0000313" key="8">
    <source>
        <dbReference type="Proteomes" id="UP000292052"/>
    </source>
</evidence>
<dbReference type="STRING" id="1661398.A0A482VGS3"/>
<dbReference type="InterPro" id="IPR043504">
    <property type="entry name" value="Peptidase_S1_PA_chymotrypsin"/>
</dbReference>
<sequence length="211" mass="21975">METKEGKDACLGDSGGPLLCENSKIIIGIVSMGKGCALANVSATYTKVESYLDFIEETIQTEGGYKDTCHGDSGGPLLCDGGKVIIGVISTGMGCGIPFRSSSYAKVETFLPFISEAMKRGSVIDDKIICTMGDVEGKDACHGDSGGPLLCNDGKVVIGIVSFGVGCGLSNMAASFTKFQIANAFVENDVVLHLSSIEAEENKNAPEILVQ</sequence>
<dbReference type="GO" id="GO:0006508">
    <property type="term" value="P:proteolysis"/>
    <property type="evidence" value="ECO:0007669"/>
    <property type="project" value="UniProtKB-KW"/>
</dbReference>
<evidence type="ECO:0000256" key="5">
    <source>
        <dbReference type="ARBA" id="ARBA00022825"/>
    </source>
</evidence>
<comment type="subcellular location">
    <subcellularLocation>
        <location evidence="1">Secreted</location>
    </subcellularLocation>
</comment>
<dbReference type="PANTHER" id="PTHR24264:SF65">
    <property type="entry name" value="SRCR DOMAIN-CONTAINING PROTEIN"/>
    <property type="match status" value="1"/>
</dbReference>
<accession>A0A482VGS3</accession>
<dbReference type="GO" id="GO:0004252">
    <property type="term" value="F:serine-type endopeptidase activity"/>
    <property type="evidence" value="ECO:0007669"/>
    <property type="project" value="InterPro"/>
</dbReference>
<dbReference type="PROSITE" id="PS00135">
    <property type="entry name" value="TRYPSIN_SER"/>
    <property type="match status" value="2"/>
</dbReference>
<reference evidence="7 8" key="1">
    <citation type="submission" date="2017-03" db="EMBL/GenBank/DDBJ databases">
        <title>Genome of the blue death feigning beetle - Asbolus verrucosus.</title>
        <authorList>
            <person name="Rider S.D."/>
        </authorList>
    </citation>
    <scope>NUCLEOTIDE SEQUENCE [LARGE SCALE GENOMIC DNA]</scope>
    <source>
        <strain evidence="7">Butters</strain>
        <tissue evidence="7">Head and leg muscle</tissue>
    </source>
</reference>
<dbReference type="SUPFAM" id="SSF50494">
    <property type="entry name" value="Trypsin-like serine proteases"/>
    <property type="match status" value="3"/>
</dbReference>
<gene>
    <name evidence="7" type="ORF">BDFB_003617</name>
</gene>
<name>A0A482VGS3_ASBVE</name>
<proteinExistence type="predicted"/>
<dbReference type="InterPro" id="IPR050127">
    <property type="entry name" value="Serine_Proteases_S1"/>
</dbReference>